<dbReference type="RefSeq" id="WP_035396215.1">
    <property type="nucleotide sequence ID" value="NZ_CP003923.1"/>
</dbReference>
<keyword evidence="2" id="KW-0238">DNA-binding</keyword>
<keyword evidence="6" id="KW-1185">Reference proteome</keyword>
<dbReference type="SMART" id="SM00347">
    <property type="entry name" value="HTH_MARR"/>
    <property type="match status" value="1"/>
</dbReference>
<evidence type="ECO:0000256" key="2">
    <source>
        <dbReference type="ARBA" id="ARBA00023125"/>
    </source>
</evidence>
<dbReference type="PANTHER" id="PTHR42756:SF1">
    <property type="entry name" value="TRANSCRIPTIONAL REPRESSOR OF EMRAB OPERON"/>
    <property type="match status" value="1"/>
</dbReference>
<dbReference type="InterPro" id="IPR036388">
    <property type="entry name" value="WH-like_DNA-bd_sf"/>
</dbReference>
<dbReference type="GO" id="GO:0003677">
    <property type="term" value="F:DNA binding"/>
    <property type="evidence" value="ECO:0007669"/>
    <property type="project" value="UniProtKB-KW"/>
</dbReference>
<dbReference type="eggNOG" id="COG1846">
    <property type="taxonomic scope" value="Bacteria"/>
</dbReference>
<dbReference type="HOGENOM" id="CLU_083287_18_0_9"/>
<dbReference type="AlphaFoldDB" id="A0A060LXW2"/>
<dbReference type="InterPro" id="IPR011991">
    <property type="entry name" value="ArsR-like_HTH"/>
</dbReference>
<dbReference type="InterPro" id="IPR036390">
    <property type="entry name" value="WH_DNA-bd_sf"/>
</dbReference>
<reference evidence="5 6" key="1">
    <citation type="journal article" date="2014" name="Gene">
        <title>A comparative genomic analysis of the alkalitolerant soil bacterium Bacillus lehensis G1.</title>
        <authorList>
            <person name="Noor Y.M."/>
            <person name="Samsulrizal N.H."/>
            <person name="Jema'on N.A."/>
            <person name="Low K.O."/>
            <person name="Ramli A.N."/>
            <person name="Alias N.I."/>
            <person name="Damis S.I."/>
            <person name="Fuzi S.F."/>
            <person name="Isa M.N."/>
            <person name="Murad A.M."/>
            <person name="Raih M.F."/>
            <person name="Bakar F.D."/>
            <person name="Najimudin N."/>
            <person name="Mahadi N.M."/>
            <person name="Illias R.M."/>
        </authorList>
    </citation>
    <scope>NUCLEOTIDE SEQUENCE [LARGE SCALE GENOMIC DNA]</scope>
    <source>
        <strain evidence="5 6">G1</strain>
    </source>
</reference>
<dbReference type="PRINTS" id="PR00598">
    <property type="entry name" value="HTHMARR"/>
</dbReference>
<proteinExistence type="predicted"/>
<name>A0A060LXW2_9BACI</name>
<keyword evidence="3" id="KW-0804">Transcription</keyword>
<evidence type="ECO:0000313" key="6">
    <source>
        <dbReference type="Proteomes" id="UP000027142"/>
    </source>
</evidence>
<sequence length="151" mass="17558">MNSCALKVELFLKLQSVNKELCSGFESCFGASTSRIQILHALLEENEILQADLQKQLNIDPAAITRHLKQLEKSGVISRYRKDNDQRATWVKLEEVAKIEIEKSYKEKKEFIDQLFDRFTEEELSLFHKMIQRVELNIEEAVRAKESNENG</sequence>
<dbReference type="STRING" id="1246626.BleG1_0510"/>
<dbReference type="Pfam" id="PF01047">
    <property type="entry name" value="MarR"/>
    <property type="match status" value="1"/>
</dbReference>
<protein>
    <submittedName>
        <fullName evidence="5">HTH-type, MarR family transcriptional regulator</fullName>
    </submittedName>
</protein>
<evidence type="ECO:0000259" key="4">
    <source>
        <dbReference type="PROSITE" id="PS50995"/>
    </source>
</evidence>
<evidence type="ECO:0000256" key="3">
    <source>
        <dbReference type="ARBA" id="ARBA00023163"/>
    </source>
</evidence>
<keyword evidence="1" id="KW-0805">Transcription regulation</keyword>
<dbReference type="EMBL" id="CP003923">
    <property type="protein sequence ID" value="AIC93118.1"/>
    <property type="molecule type" value="Genomic_DNA"/>
</dbReference>
<evidence type="ECO:0000313" key="5">
    <source>
        <dbReference type="EMBL" id="AIC93118.1"/>
    </source>
</evidence>
<dbReference type="PATRIC" id="fig|1246626.3.peg.499"/>
<dbReference type="InterPro" id="IPR000835">
    <property type="entry name" value="HTH_MarR-typ"/>
</dbReference>
<organism evidence="5 6">
    <name type="scientific">Shouchella lehensis G1</name>
    <dbReference type="NCBI Taxonomy" id="1246626"/>
    <lineage>
        <taxon>Bacteria</taxon>
        <taxon>Bacillati</taxon>
        <taxon>Bacillota</taxon>
        <taxon>Bacilli</taxon>
        <taxon>Bacillales</taxon>
        <taxon>Bacillaceae</taxon>
        <taxon>Shouchella</taxon>
    </lineage>
</organism>
<dbReference type="KEGG" id="ble:BleG1_0510"/>
<dbReference type="Gene3D" id="1.10.10.10">
    <property type="entry name" value="Winged helix-like DNA-binding domain superfamily/Winged helix DNA-binding domain"/>
    <property type="match status" value="1"/>
</dbReference>
<evidence type="ECO:0000256" key="1">
    <source>
        <dbReference type="ARBA" id="ARBA00023015"/>
    </source>
</evidence>
<dbReference type="CDD" id="cd00090">
    <property type="entry name" value="HTH_ARSR"/>
    <property type="match status" value="1"/>
</dbReference>
<dbReference type="PROSITE" id="PS50995">
    <property type="entry name" value="HTH_MARR_2"/>
    <property type="match status" value="1"/>
</dbReference>
<dbReference type="PANTHER" id="PTHR42756">
    <property type="entry name" value="TRANSCRIPTIONAL REGULATOR, MARR"/>
    <property type="match status" value="1"/>
</dbReference>
<gene>
    <name evidence="5" type="ORF">BleG1_0510</name>
</gene>
<dbReference type="GO" id="GO:0003700">
    <property type="term" value="F:DNA-binding transcription factor activity"/>
    <property type="evidence" value="ECO:0007669"/>
    <property type="project" value="InterPro"/>
</dbReference>
<dbReference type="Proteomes" id="UP000027142">
    <property type="component" value="Chromosome"/>
</dbReference>
<dbReference type="SUPFAM" id="SSF46785">
    <property type="entry name" value="Winged helix' DNA-binding domain"/>
    <property type="match status" value="1"/>
</dbReference>
<accession>A0A060LXW2</accession>
<feature type="domain" description="HTH marR-type" evidence="4">
    <location>
        <begin position="7"/>
        <end position="136"/>
    </location>
</feature>
<dbReference type="OrthoDB" id="2366010at2"/>